<evidence type="ECO:0000313" key="2">
    <source>
        <dbReference type="Proteomes" id="UP000280296"/>
    </source>
</evidence>
<dbReference type="OrthoDB" id="276707at2"/>
<evidence type="ECO:0000313" key="1">
    <source>
        <dbReference type="EMBL" id="RUL86991.1"/>
    </source>
</evidence>
<dbReference type="RefSeq" id="WP_126726177.1">
    <property type="nucleotide sequence ID" value="NZ_RYZH01000027.1"/>
</dbReference>
<reference evidence="1 2" key="1">
    <citation type="submission" date="2018-12" db="EMBL/GenBank/DDBJ databases">
        <authorList>
            <person name="Toschakov S.V."/>
        </authorList>
    </citation>
    <scope>NUCLEOTIDE SEQUENCE [LARGE SCALE GENOMIC DNA]</scope>
    <source>
        <strain evidence="1 2">GM2012</strain>
    </source>
</reference>
<comment type="caution">
    <text evidence="1">The sequence shown here is derived from an EMBL/GenBank/DDBJ whole genome shotgun (WGS) entry which is preliminary data.</text>
</comment>
<name>A0A432MHZ6_9BACT</name>
<dbReference type="AlphaFoldDB" id="A0A432MHZ6"/>
<reference evidence="1 2" key="2">
    <citation type="submission" date="2019-01" db="EMBL/GenBank/DDBJ databases">
        <title>Tautonia sociabilis, a novel thermotolerant planctomycete of Isosphaeraceae family, isolated from a 4000 m deep subterranean habitat.</title>
        <authorList>
            <person name="Kovaleva O.L."/>
            <person name="Elcheninov A.G."/>
            <person name="Van Heerden E."/>
            <person name="Toshchakov S.V."/>
            <person name="Novikov A."/>
            <person name="Bonch-Osmolovskaya E.A."/>
            <person name="Kublanov I.V."/>
        </authorList>
    </citation>
    <scope>NUCLEOTIDE SEQUENCE [LARGE SCALE GENOMIC DNA]</scope>
    <source>
        <strain evidence="1 2">GM2012</strain>
    </source>
</reference>
<dbReference type="EMBL" id="RYZH01000027">
    <property type="protein sequence ID" value="RUL86991.1"/>
    <property type="molecule type" value="Genomic_DNA"/>
</dbReference>
<accession>A0A432MHZ6</accession>
<keyword evidence="2" id="KW-1185">Reference proteome</keyword>
<protein>
    <submittedName>
        <fullName evidence="1">Uncharacterized protein</fullName>
    </submittedName>
</protein>
<proteinExistence type="predicted"/>
<organism evidence="1 2">
    <name type="scientific">Tautonia sociabilis</name>
    <dbReference type="NCBI Taxonomy" id="2080755"/>
    <lineage>
        <taxon>Bacteria</taxon>
        <taxon>Pseudomonadati</taxon>
        <taxon>Planctomycetota</taxon>
        <taxon>Planctomycetia</taxon>
        <taxon>Isosphaerales</taxon>
        <taxon>Isosphaeraceae</taxon>
        <taxon>Tautonia</taxon>
    </lineage>
</organism>
<dbReference type="Proteomes" id="UP000280296">
    <property type="component" value="Unassembled WGS sequence"/>
</dbReference>
<gene>
    <name evidence="1" type="ORF">TsocGM_14435</name>
</gene>
<sequence length="247" mass="27777">MSKAAARTIKLTDRDRAILDHVHRYRLTTIEVLRRLFWEPGCTPNAVSQVLGRLAAFLHEAPLIGPQKIYLLTAAAAREYGEDEDFARPPGPTSLAHHLAMLEYCCLADERREHITAREIREGFPGFDGRGIARNRYFHTEGERPWLGWLEVDCGSNAEARVRKCHKQFAKRYNAEGLKFRELADAGRFGIVLITTSDGKRRALERALRKLDPFPLEVRTSETLRLLLGRGDAAARASPDDGSDDAG</sequence>